<dbReference type="GO" id="GO:0030428">
    <property type="term" value="C:cell septum"/>
    <property type="evidence" value="ECO:0007669"/>
    <property type="project" value="TreeGrafter"/>
</dbReference>
<dbReference type="InterPro" id="IPR007838">
    <property type="entry name" value="Cell_div_ZapA-like"/>
</dbReference>
<dbReference type="InterPro" id="IPR053712">
    <property type="entry name" value="Bac_CellDiv_Activator"/>
</dbReference>
<dbReference type="STRING" id="1123231.SAMN02745189_00257"/>
<keyword evidence="11" id="KW-1185">Reference proteome</keyword>
<gene>
    <name evidence="10" type="ORF">SAMN02745189_00257</name>
</gene>
<dbReference type="Gene3D" id="6.10.250.790">
    <property type="match status" value="1"/>
</dbReference>
<dbReference type="PANTHER" id="PTHR34981">
    <property type="entry name" value="CELL DIVISION PROTEIN ZAPA"/>
    <property type="match status" value="1"/>
</dbReference>
<evidence type="ECO:0000256" key="3">
    <source>
        <dbReference type="ARBA" id="ARBA00022490"/>
    </source>
</evidence>
<dbReference type="GO" id="GO:0032153">
    <property type="term" value="C:cell division site"/>
    <property type="evidence" value="ECO:0007669"/>
    <property type="project" value="TreeGrafter"/>
</dbReference>
<dbReference type="EMBL" id="FRCF01000002">
    <property type="protein sequence ID" value="SHL46308.1"/>
    <property type="molecule type" value="Genomic_DNA"/>
</dbReference>
<evidence type="ECO:0000313" key="10">
    <source>
        <dbReference type="EMBL" id="SHL46308.1"/>
    </source>
</evidence>
<proteinExistence type="predicted"/>
<sequence length="91" mass="10655">MAEYRNRIYVDIYDQQYTIIGTDEPEHIRHIAHLVDQKMREIGSKSAGLDTTRKAVLTAVNVMDDYVKLQQKYDELVKEQPEEQTDQGRDV</sequence>
<evidence type="ECO:0000256" key="1">
    <source>
        <dbReference type="ARBA" id="ARBA00004496"/>
    </source>
</evidence>
<reference evidence="10 11" key="1">
    <citation type="submission" date="2016-11" db="EMBL/GenBank/DDBJ databases">
        <authorList>
            <person name="Jaros S."/>
            <person name="Januszkiewicz K."/>
            <person name="Wedrychowicz H."/>
        </authorList>
    </citation>
    <scope>NUCLEOTIDE SEQUENCE [LARGE SCALE GENOMIC DNA]</scope>
    <source>
        <strain evidence="10 11">DSM 16010</strain>
    </source>
</reference>
<dbReference type="GO" id="GO:0005829">
    <property type="term" value="C:cytosol"/>
    <property type="evidence" value="ECO:0007669"/>
    <property type="project" value="TreeGrafter"/>
</dbReference>
<dbReference type="InterPro" id="IPR036192">
    <property type="entry name" value="Cell_div_ZapA-like_sf"/>
</dbReference>
<evidence type="ECO:0000313" key="11">
    <source>
        <dbReference type="Proteomes" id="UP000184206"/>
    </source>
</evidence>
<dbReference type="GO" id="GO:0000917">
    <property type="term" value="P:division septum assembly"/>
    <property type="evidence" value="ECO:0007669"/>
    <property type="project" value="UniProtKB-KW"/>
</dbReference>
<evidence type="ECO:0000256" key="5">
    <source>
        <dbReference type="ARBA" id="ARBA00023210"/>
    </source>
</evidence>
<name>A0A1M7AU52_9BACL</name>
<dbReference type="GO" id="GO:0043093">
    <property type="term" value="P:FtsZ-dependent cytokinesis"/>
    <property type="evidence" value="ECO:0007669"/>
    <property type="project" value="TreeGrafter"/>
</dbReference>
<dbReference type="SUPFAM" id="SSF102829">
    <property type="entry name" value="Cell division protein ZapA-like"/>
    <property type="match status" value="1"/>
</dbReference>
<dbReference type="AlphaFoldDB" id="A0A1M7AU52"/>
<evidence type="ECO:0000256" key="4">
    <source>
        <dbReference type="ARBA" id="ARBA00022618"/>
    </source>
</evidence>
<dbReference type="NCBIfam" id="NF010724">
    <property type="entry name" value="PRK14126.1"/>
    <property type="match status" value="1"/>
</dbReference>
<evidence type="ECO:0000256" key="2">
    <source>
        <dbReference type="ARBA" id="ARBA00015195"/>
    </source>
</evidence>
<keyword evidence="5" id="KW-0717">Septation</keyword>
<dbReference type="Proteomes" id="UP000184206">
    <property type="component" value="Unassembled WGS sequence"/>
</dbReference>
<protein>
    <recommendedName>
        <fullName evidence="2">Cell division protein ZapA</fullName>
    </recommendedName>
    <alternativeName>
        <fullName evidence="9">Z ring-associated protein ZapA</fullName>
    </alternativeName>
</protein>
<organism evidence="10 11">
    <name type="scientific">Lacicoccus alkaliphilus DSM 16010</name>
    <dbReference type="NCBI Taxonomy" id="1123231"/>
    <lineage>
        <taxon>Bacteria</taxon>
        <taxon>Bacillati</taxon>
        <taxon>Bacillota</taxon>
        <taxon>Bacilli</taxon>
        <taxon>Bacillales</taxon>
        <taxon>Salinicoccaceae</taxon>
        <taxon>Lacicoccus</taxon>
    </lineage>
</organism>
<evidence type="ECO:0000256" key="7">
    <source>
        <dbReference type="ARBA" id="ARBA00024910"/>
    </source>
</evidence>
<comment type="subcellular location">
    <subcellularLocation>
        <location evidence="1">Cytoplasm</location>
    </subcellularLocation>
</comment>
<keyword evidence="6" id="KW-0131">Cell cycle</keyword>
<keyword evidence="4 10" id="KW-0132">Cell division</keyword>
<keyword evidence="3" id="KW-0963">Cytoplasm</keyword>
<dbReference type="GO" id="GO:0000921">
    <property type="term" value="P:septin ring assembly"/>
    <property type="evidence" value="ECO:0007669"/>
    <property type="project" value="TreeGrafter"/>
</dbReference>
<evidence type="ECO:0000256" key="6">
    <source>
        <dbReference type="ARBA" id="ARBA00023306"/>
    </source>
</evidence>
<dbReference type="RefSeq" id="WP_072707550.1">
    <property type="nucleotide sequence ID" value="NZ_FRCF01000002.1"/>
</dbReference>
<dbReference type="Pfam" id="PF05164">
    <property type="entry name" value="ZapA"/>
    <property type="match status" value="1"/>
</dbReference>
<evidence type="ECO:0000256" key="8">
    <source>
        <dbReference type="ARBA" id="ARBA00026068"/>
    </source>
</evidence>
<dbReference type="PANTHER" id="PTHR34981:SF1">
    <property type="entry name" value="CELL DIVISION PROTEIN ZAPA"/>
    <property type="match status" value="1"/>
</dbReference>
<comment type="function">
    <text evidence="7">Activator of cell division through the inhibition of FtsZ GTPase activity, therefore promoting FtsZ assembly into bundles of protofilaments necessary for the formation of the division Z ring. It is recruited early at mid-cell but it is not essential for cell division.</text>
</comment>
<comment type="subunit">
    <text evidence="8">Homodimer. Interacts with FtsZ.</text>
</comment>
<accession>A0A1M7AU52</accession>
<dbReference type="OrthoDB" id="9808604at2"/>
<evidence type="ECO:0000256" key="9">
    <source>
        <dbReference type="ARBA" id="ARBA00033158"/>
    </source>
</evidence>